<evidence type="ECO:0000313" key="3">
    <source>
        <dbReference type="EMBL" id="RAM00879.1"/>
    </source>
</evidence>
<dbReference type="AlphaFoldDB" id="A0A328F932"/>
<evidence type="ECO:0000313" key="2">
    <source>
        <dbReference type="EMBL" id="QBH14716.1"/>
    </source>
</evidence>
<organism evidence="3 4">
    <name type="scientific">Desulfobacter hydrogenophilus</name>
    <dbReference type="NCBI Taxonomy" id="2291"/>
    <lineage>
        <taxon>Bacteria</taxon>
        <taxon>Pseudomonadati</taxon>
        <taxon>Thermodesulfobacteriota</taxon>
        <taxon>Desulfobacteria</taxon>
        <taxon>Desulfobacterales</taxon>
        <taxon>Desulfobacteraceae</taxon>
        <taxon>Desulfobacter</taxon>
    </lineage>
</organism>
<protein>
    <submittedName>
        <fullName evidence="3">Uncharacterized protein</fullName>
    </submittedName>
</protein>
<name>A0A328F932_9BACT</name>
<dbReference type="Proteomes" id="UP000248798">
    <property type="component" value="Unassembled WGS sequence"/>
</dbReference>
<reference evidence="2 5" key="2">
    <citation type="submission" date="2019-02" db="EMBL/GenBank/DDBJ databases">
        <title>Complete genome sequence of Desulfobacter hydrogenophilus AcRS1.</title>
        <authorList>
            <person name="Marietou A."/>
            <person name="Lund M.B."/>
            <person name="Marshall I.P.G."/>
            <person name="Schreiber L."/>
            <person name="Jorgensen B."/>
        </authorList>
    </citation>
    <scope>NUCLEOTIDE SEQUENCE [LARGE SCALE GENOMIC DNA]</scope>
    <source>
        <strain evidence="2 5">AcRS1</strain>
    </source>
</reference>
<dbReference type="RefSeq" id="WP_111958698.1">
    <property type="nucleotide sequence ID" value="NZ_CP036313.1"/>
</dbReference>
<dbReference type="Proteomes" id="UP000293902">
    <property type="component" value="Chromosome"/>
</dbReference>
<gene>
    <name evidence="3" type="ORF">DO021_16575</name>
    <name evidence="2" type="ORF">EYB58_18410</name>
</gene>
<feature type="region of interest" description="Disordered" evidence="1">
    <location>
        <begin position="146"/>
        <end position="177"/>
    </location>
</feature>
<keyword evidence="5" id="KW-1185">Reference proteome</keyword>
<evidence type="ECO:0000256" key="1">
    <source>
        <dbReference type="SAM" id="MobiDB-lite"/>
    </source>
</evidence>
<dbReference type="OrthoDB" id="6091628at2"/>
<reference evidence="3 4" key="1">
    <citation type="submission" date="2018-06" db="EMBL/GenBank/DDBJ databases">
        <title>Complete Genome Sequence of Desulfobacter hydrogenophilus (DSM3380).</title>
        <authorList>
            <person name="Marietou A."/>
            <person name="Schreiber L."/>
            <person name="Marshall I."/>
            <person name="Jorgensen B."/>
        </authorList>
    </citation>
    <scope>NUCLEOTIDE SEQUENCE [LARGE SCALE GENOMIC DNA]</scope>
    <source>
        <strain evidence="3 4">DSM 3380</strain>
    </source>
</reference>
<evidence type="ECO:0000313" key="5">
    <source>
        <dbReference type="Proteomes" id="UP000293902"/>
    </source>
</evidence>
<dbReference type="EMBL" id="CP036313">
    <property type="protein sequence ID" value="QBH14716.1"/>
    <property type="molecule type" value="Genomic_DNA"/>
</dbReference>
<evidence type="ECO:0000313" key="4">
    <source>
        <dbReference type="Proteomes" id="UP000248798"/>
    </source>
</evidence>
<proteinExistence type="predicted"/>
<dbReference type="EMBL" id="QLNI01000036">
    <property type="protein sequence ID" value="RAM00879.1"/>
    <property type="molecule type" value="Genomic_DNA"/>
</dbReference>
<sequence>MSTLSNTLIVPVDLAALCVGNTDVNGSVQSPYGTKDFSRLAPDFSLLPYAADGTAHNQGPYISNQVVAESFQPVSDPLDVGIHLHWALPDAIAHGAQAEDNGSIEFPPAPNRWLVVRIATNSADSEQPTSDLKAWVIESDRLWDKSGDSVPLNKQNRKSLDVPIQPNPSTENNKSSKTMGCAFPFDTWSEDPGAERGSLTALGFGEPTYAAAYEFCPNVFGFWDTLEDLDPTDYPPDSTRISYMLSGWHADASEDPMIRISYTAEADHAQKTAHIKALYKWVFDDDGSKDVPTRTLYNALMTGITWNEDTHYIEQKNPGPDLEIAVGNTTVEALSALLAAQPDLASLPNVETILNALQLGLLSRTSLPGGLADMDEALHQNGFASSNHGTIWNVKTKSAGMEDNVVITDESIAAAASNKLDRLPPEIGNALNTLNASQQALDEAALVISSLRARIFADWYRYMKIEYAQLPPANVEISSNEAMEFIQSELSLLNDKINDLATLQAQLEQNRQTLNGLIGDDYVLLPTASARYWNPNDPVVLFSGEDVKPPYRYNPVDACDSDGNLICRLSSNIISAMMFNGGAFTLEAANLPGLPTSSALVFVGPLQALLGEAFFIDTNQACLLAAGIAALGGDDNPALSNLSAFTEAVKAAQHNLFADASASSDIAFTGLVPSFASFKQWRAPWIPIIMQWQTTHYPNVLPPYAEDVITSQYGLDADDIDLTFKGTIPVDRSNARTYQGTIVLTHNTEINIKQQISNYIANFPDDDRDGELQQMLDEISLSMQAQALSGFNQDFLMLDRVLQMEVSDPLAILKGLFFSNFTNKKVNQAVGGENIDSPKENNTFCPLRNGAMELSRLRVIDAFGQVIDIEKPAVIRAAALKTASDPSGLISLPPRITQPSRLLFRWLSAQDDQVEVNSHPATTPVCGWVLFNHLDESLVIYDTHGNALGSFNQHGQFWQGAPGNQDTYNKDIEEVFANANPHLRNFALGMNASADPAGYLGEMLQVINDSVTGISPTNYKEQKNLSVLIGRPLALVRASLYLDLMGLPSMNQNKDAFKAAIDGGDPSVRDEGGLPQLKVPVRLGDLSDINDGMIGYFIDDGAKTAYRTFYAPAATSSDRHGVVEPAFDQIVVTADPAAPPVLICMLMDPHASVHATTGVLPMKELTIPPAIITDDLDAMTVTFLTTPVLNSGEASMPVPDESGYIWNWVTEEHGVGQWTINPISAAGPSGPITLLPQQASEGWLKLQPNPKPKKEN</sequence>
<feature type="compositionally biased region" description="Polar residues" evidence="1">
    <location>
        <begin position="167"/>
        <end position="177"/>
    </location>
</feature>
<accession>A0A328F932</accession>